<evidence type="ECO:0000256" key="2">
    <source>
        <dbReference type="ARBA" id="ARBA00022801"/>
    </source>
</evidence>
<dbReference type="Gene3D" id="3.40.50.10810">
    <property type="entry name" value="Tandem AAA-ATPase domain"/>
    <property type="match status" value="1"/>
</dbReference>
<name>A0A6C0BQ39_9ZZZZ</name>
<dbReference type="InterPro" id="IPR014001">
    <property type="entry name" value="Helicase_ATP-bd"/>
</dbReference>
<accession>A0A6C0BQ39</accession>
<protein>
    <recommendedName>
        <fullName evidence="7">Helicase</fullName>
    </recommendedName>
</protein>
<evidence type="ECO:0000256" key="3">
    <source>
        <dbReference type="ARBA" id="ARBA00022840"/>
    </source>
</evidence>
<dbReference type="Pfam" id="PF00271">
    <property type="entry name" value="Helicase_C"/>
    <property type="match status" value="1"/>
</dbReference>
<dbReference type="InterPro" id="IPR038718">
    <property type="entry name" value="SNF2-like_sf"/>
</dbReference>
<dbReference type="Gene3D" id="3.40.50.300">
    <property type="entry name" value="P-loop containing nucleotide triphosphate hydrolases"/>
    <property type="match status" value="1"/>
</dbReference>
<feature type="domain" description="Helicase ATP-binding" evidence="4">
    <location>
        <begin position="35"/>
        <end position="241"/>
    </location>
</feature>
<dbReference type="GO" id="GO:0016787">
    <property type="term" value="F:hydrolase activity"/>
    <property type="evidence" value="ECO:0007669"/>
    <property type="project" value="UniProtKB-KW"/>
</dbReference>
<reference evidence="6" key="1">
    <citation type="journal article" date="2020" name="Nature">
        <title>Giant virus diversity and host interactions through global metagenomics.</title>
        <authorList>
            <person name="Schulz F."/>
            <person name="Roux S."/>
            <person name="Paez-Espino D."/>
            <person name="Jungbluth S."/>
            <person name="Walsh D.A."/>
            <person name="Denef V.J."/>
            <person name="McMahon K.D."/>
            <person name="Konstantinidis K.T."/>
            <person name="Eloe-Fadrosh E.A."/>
            <person name="Kyrpides N.C."/>
            <person name="Woyke T."/>
        </authorList>
    </citation>
    <scope>NUCLEOTIDE SEQUENCE</scope>
    <source>
        <strain evidence="6">GVMAG-M-3300017989-17</strain>
    </source>
</reference>
<sequence length="670" mass="76948">MKNLSWKLVRPARENVMSLTLFPHQEEGVEWMLRREHCNKCAGGLLMDDCGVGKTPQIIATLMRNPQATTLIVAPVNILKQWQAQLHRWVPDFKVLLYHRASLINALKHETNPAVVREKLYAFARTAPAVHDDESGGGRPLVVITSYGKLTDQKYEQVRRRRKAMGLLERRDRHKTGSTALTRVLWDRVVLDECHLIRNMNTTRTRYILALKARIRWGLTATPIHNGMQDYESLLKFLGLKKWEIAHVFASHPALEKYLTEKSRKQIEGQLLDLDVEHGEVRVVSRDRPHLTHSEITLRRTKNQVFSRKRARDAVSAEPSHSKKIKHPELPELAVDIVLVDFATRAEMDFYRRLEQAVRLEVHQGAGGDAEVEVTEQALFELILRLRQASVNPALVVSGYRRKFRGHFPFNLVPHVVEAPAENMTRLEWRRHCQTRMMNAIGVPSKTRALQRMILTHRREEKAIVFCEFREEMPHLQRDLAAVGVSSVLYDGSLSLAKREDIVRHMSWTNQEIYQVLSEGHFFPGVHHVPWEIVEKIARYLSFDVVIVQINSGNAGLNLQMCSRVYYTNPNWNPCTEIQAWGRAHRLGQTRPVSVVKLALSGHLARVQPRRATHQTESTIDHRVLEVQRAKRAIMSDILDDEEILFNGHLTTGPSGRLTKDDMMTMLGAV</sequence>
<dbReference type="GO" id="GO:0005634">
    <property type="term" value="C:nucleus"/>
    <property type="evidence" value="ECO:0007669"/>
    <property type="project" value="TreeGrafter"/>
</dbReference>
<dbReference type="GO" id="GO:0005524">
    <property type="term" value="F:ATP binding"/>
    <property type="evidence" value="ECO:0007669"/>
    <property type="project" value="UniProtKB-KW"/>
</dbReference>
<keyword evidence="2" id="KW-0378">Hydrolase</keyword>
<dbReference type="InterPro" id="IPR049730">
    <property type="entry name" value="SNF2/RAD54-like_C"/>
</dbReference>
<evidence type="ECO:0000259" key="4">
    <source>
        <dbReference type="PROSITE" id="PS51192"/>
    </source>
</evidence>
<dbReference type="PANTHER" id="PTHR45626">
    <property type="entry name" value="TRANSCRIPTION TERMINATION FACTOR 2-RELATED"/>
    <property type="match status" value="1"/>
</dbReference>
<dbReference type="AlphaFoldDB" id="A0A6C0BQ39"/>
<dbReference type="CDD" id="cd18793">
    <property type="entry name" value="SF2_C_SNF"/>
    <property type="match status" value="1"/>
</dbReference>
<proteinExistence type="predicted"/>
<keyword evidence="3" id="KW-0067">ATP-binding</keyword>
<dbReference type="PROSITE" id="PS51194">
    <property type="entry name" value="HELICASE_CTER"/>
    <property type="match status" value="1"/>
</dbReference>
<dbReference type="InterPro" id="IPR050628">
    <property type="entry name" value="SNF2_RAD54_helicase_TF"/>
</dbReference>
<keyword evidence="1" id="KW-0547">Nucleotide-binding</keyword>
<dbReference type="Pfam" id="PF00176">
    <property type="entry name" value="SNF2-rel_dom"/>
    <property type="match status" value="1"/>
</dbReference>
<dbReference type="GO" id="GO:0006281">
    <property type="term" value="P:DNA repair"/>
    <property type="evidence" value="ECO:0007669"/>
    <property type="project" value="TreeGrafter"/>
</dbReference>
<evidence type="ECO:0008006" key="7">
    <source>
        <dbReference type="Google" id="ProtNLM"/>
    </source>
</evidence>
<dbReference type="InterPro" id="IPR000330">
    <property type="entry name" value="SNF2_N"/>
</dbReference>
<dbReference type="SUPFAM" id="SSF52540">
    <property type="entry name" value="P-loop containing nucleoside triphosphate hydrolases"/>
    <property type="match status" value="2"/>
</dbReference>
<dbReference type="GO" id="GO:0008094">
    <property type="term" value="F:ATP-dependent activity, acting on DNA"/>
    <property type="evidence" value="ECO:0007669"/>
    <property type="project" value="TreeGrafter"/>
</dbReference>
<feature type="domain" description="Helicase C-terminal" evidence="5">
    <location>
        <begin position="449"/>
        <end position="643"/>
    </location>
</feature>
<evidence type="ECO:0000313" key="6">
    <source>
        <dbReference type="EMBL" id="QHS93508.1"/>
    </source>
</evidence>
<evidence type="ECO:0000256" key="1">
    <source>
        <dbReference type="ARBA" id="ARBA00022741"/>
    </source>
</evidence>
<organism evidence="6">
    <name type="scientific">viral metagenome</name>
    <dbReference type="NCBI Taxonomy" id="1070528"/>
    <lineage>
        <taxon>unclassified sequences</taxon>
        <taxon>metagenomes</taxon>
        <taxon>organismal metagenomes</taxon>
    </lineage>
</organism>
<dbReference type="InterPro" id="IPR001650">
    <property type="entry name" value="Helicase_C-like"/>
</dbReference>
<dbReference type="EMBL" id="MN739206">
    <property type="protein sequence ID" value="QHS93508.1"/>
    <property type="molecule type" value="Genomic_DNA"/>
</dbReference>
<dbReference type="SMART" id="SM00487">
    <property type="entry name" value="DEXDc"/>
    <property type="match status" value="1"/>
</dbReference>
<evidence type="ECO:0000259" key="5">
    <source>
        <dbReference type="PROSITE" id="PS51194"/>
    </source>
</evidence>
<dbReference type="InterPro" id="IPR027417">
    <property type="entry name" value="P-loop_NTPase"/>
</dbReference>
<dbReference type="PROSITE" id="PS51192">
    <property type="entry name" value="HELICASE_ATP_BIND_1"/>
    <property type="match status" value="1"/>
</dbReference>